<evidence type="ECO:0000256" key="3">
    <source>
        <dbReference type="ARBA" id="ARBA00022771"/>
    </source>
</evidence>
<dbReference type="eggNOG" id="ENOG502SERV">
    <property type="taxonomic scope" value="Eukaryota"/>
</dbReference>
<dbReference type="GO" id="GO:0005634">
    <property type="term" value="C:nucleus"/>
    <property type="evidence" value="ECO:0007669"/>
    <property type="project" value="UniProtKB-SubCell"/>
</dbReference>
<name>A0A1X7U4J1_AMPQE</name>
<dbReference type="OMA" id="DAVCVSM"/>
<accession>A0A1X7U4J1</accession>
<dbReference type="OrthoDB" id="10057873at2759"/>
<comment type="subcellular location">
    <subcellularLocation>
        <location evidence="1">Nucleus</location>
    </subcellularLocation>
</comment>
<feature type="compositionally biased region" description="Basic and acidic residues" evidence="6">
    <location>
        <begin position="41"/>
        <end position="53"/>
    </location>
</feature>
<evidence type="ECO:0000313" key="7">
    <source>
        <dbReference type="EnsemblMetazoa" id="Aqu2.1.22459_001"/>
    </source>
</evidence>
<reference evidence="7" key="1">
    <citation type="submission" date="2017-05" db="UniProtKB">
        <authorList>
            <consortium name="EnsemblMetazoa"/>
        </authorList>
    </citation>
    <scope>IDENTIFICATION</scope>
</reference>
<dbReference type="EnsemblMetazoa" id="Aqu2.1.22459_001">
    <property type="protein sequence ID" value="Aqu2.1.22459_001"/>
    <property type="gene ID" value="Aqu2.1.22459"/>
</dbReference>
<proteinExistence type="predicted"/>
<dbReference type="PANTHER" id="PTHR46481:SF10">
    <property type="entry name" value="ZINC FINGER BED DOMAIN-CONTAINING PROTEIN 39"/>
    <property type="match status" value="1"/>
</dbReference>
<keyword evidence="2" id="KW-0479">Metal-binding</keyword>
<organism evidence="7">
    <name type="scientific">Amphimedon queenslandica</name>
    <name type="common">Sponge</name>
    <dbReference type="NCBI Taxonomy" id="400682"/>
    <lineage>
        <taxon>Eukaryota</taxon>
        <taxon>Metazoa</taxon>
        <taxon>Porifera</taxon>
        <taxon>Demospongiae</taxon>
        <taxon>Heteroscleromorpha</taxon>
        <taxon>Haplosclerida</taxon>
        <taxon>Niphatidae</taxon>
        <taxon>Amphimedon</taxon>
    </lineage>
</organism>
<evidence type="ECO:0000256" key="2">
    <source>
        <dbReference type="ARBA" id="ARBA00022723"/>
    </source>
</evidence>
<keyword evidence="5" id="KW-0539">Nucleus</keyword>
<protein>
    <recommendedName>
        <fullName evidence="8">BED-type domain-containing protein</fullName>
    </recommendedName>
</protein>
<feature type="region of interest" description="Disordered" evidence="6">
    <location>
        <begin position="41"/>
        <end position="64"/>
    </location>
</feature>
<keyword evidence="4" id="KW-0862">Zinc</keyword>
<evidence type="ECO:0008006" key="8">
    <source>
        <dbReference type="Google" id="ProtNLM"/>
    </source>
</evidence>
<sequence>MPTTEDPSKICGKTLKGNFPTNLKKHLKKMHPAVLKEIEEAEKVSKENRKDTSSGKQRKAQLTLETSLEHHNRYTESSIQYKAITTKLAIFVGSTNVGALSLVENQEFRDLLLALDKRYQVPSRKKISKEIDAVCVSMKTNIQSLLDKARKINLCVDIWSKPGMTASFLGVTSQFIVENKSHTICLAVRRFPSPHTSQRIAEFLYNIVTE</sequence>
<evidence type="ECO:0000256" key="6">
    <source>
        <dbReference type="SAM" id="MobiDB-lite"/>
    </source>
</evidence>
<dbReference type="PANTHER" id="PTHR46481">
    <property type="entry name" value="ZINC FINGER BED DOMAIN-CONTAINING PROTEIN 4"/>
    <property type="match status" value="1"/>
</dbReference>
<evidence type="ECO:0000256" key="5">
    <source>
        <dbReference type="ARBA" id="ARBA00023242"/>
    </source>
</evidence>
<evidence type="ECO:0000256" key="4">
    <source>
        <dbReference type="ARBA" id="ARBA00022833"/>
    </source>
</evidence>
<keyword evidence="3" id="KW-0863">Zinc-finger</keyword>
<dbReference type="GO" id="GO:0008270">
    <property type="term" value="F:zinc ion binding"/>
    <property type="evidence" value="ECO:0007669"/>
    <property type="project" value="UniProtKB-KW"/>
</dbReference>
<evidence type="ECO:0000256" key="1">
    <source>
        <dbReference type="ARBA" id="ARBA00004123"/>
    </source>
</evidence>
<dbReference type="AlphaFoldDB" id="A0A1X7U4J1"/>
<dbReference type="InParanoid" id="A0A1X7U4J1"/>
<dbReference type="InterPro" id="IPR052035">
    <property type="entry name" value="ZnF_BED_domain_contain"/>
</dbReference>